<keyword evidence="3" id="KW-1185">Reference proteome</keyword>
<dbReference type="SUPFAM" id="SSF64076">
    <property type="entry name" value="MTH938-like"/>
    <property type="match status" value="1"/>
</dbReference>
<dbReference type="GO" id="GO:0005743">
    <property type="term" value="C:mitochondrial inner membrane"/>
    <property type="evidence" value="ECO:0007669"/>
    <property type="project" value="TreeGrafter"/>
</dbReference>
<evidence type="ECO:0000313" key="2">
    <source>
        <dbReference type="EMBL" id="RPB22880.1"/>
    </source>
</evidence>
<dbReference type="Gene3D" id="3.40.1230.10">
    <property type="entry name" value="MTH938-like"/>
    <property type="match status" value="1"/>
</dbReference>
<feature type="region of interest" description="Disordered" evidence="1">
    <location>
        <begin position="47"/>
        <end position="75"/>
    </location>
</feature>
<dbReference type="OrthoDB" id="20681at2759"/>
<name>A0A3N4LJ12_9PEZI</name>
<dbReference type="Proteomes" id="UP000267821">
    <property type="component" value="Unassembled WGS sequence"/>
</dbReference>
<dbReference type="InterPro" id="IPR036748">
    <property type="entry name" value="MTH938-like_sf"/>
</dbReference>
<reference evidence="2 3" key="1">
    <citation type="journal article" date="2018" name="Nat. Ecol. Evol.">
        <title>Pezizomycetes genomes reveal the molecular basis of ectomycorrhizal truffle lifestyle.</title>
        <authorList>
            <person name="Murat C."/>
            <person name="Payen T."/>
            <person name="Noel B."/>
            <person name="Kuo A."/>
            <person name="Morin E."/>
            <person name="Chen J."/>
            <person name="Kohler A."/>
            <person name="Krizsan K."/>
            <person name="Balestrini R."/>
            <person name="Da Silva C."/>
            <person name="Montanini B."/>
            <person name="Hainaut M."/>
            <person name="Levati E."/>
            <person name="Barry K.W."/>
            <person name="Belfiori B."/>
            <person name="Cichocki N."/>
            <person name="Clum A."/>
            <person name="Dockter R.B."/>
            <person name="Fauchery L."/>
            <person name="Guy J."/>
            <person name="Iotti M."/>
            <person name="Le Tacon F."/>
            <person name="Lindquist E.A."/>
            <person name="Lipzen A."/>
            <person name="Malagnac F."/>
            <person name="Mello A."/>
            <person name="Molinier V."/>
            <person name="Miyauchi S."/>
            <person name="Poulain J."/>
            <person name="Riccioni C."/>
            <person name="Rubini A."/>
            <person name="Sitrit Y."/>
            <person name="Splivallo R."/>
            <person name="Traeger S."/>
            <person name="Wang M."/>
            <person name="Zifcakova L."/>
            <person name="Wipf D."/>
            <person name="Zambonelli A."/>
            <person name="Paolocci F."/>
            <person name="Nowrousian M."/>
            <person name="Ottonello S."/>
            <person name="Baldrian P."/>
            <person name="Spatafora J.W."/>
            <person name="Henrissat B."/>
            <person name="Nagy L.G."/>
            <person name="Aury J.M."/>
            <person name="Wincker P."/>
            <person name="Grigoriev I.V."/>
            <person name="Bonfante P."/>
            <person name="Martin F.M."/>
        </authorList>
    </citation>
    <scope>NUCLEOTIDE SEQUENCE [LARGE SCALE GENOMIC DNA]</scope>
    <source>
        <strain evidence="2 3">ATCC MYA-4762</strain>
    </source>
</reference>
<dbReference type="AlphaFoldDB" id="A0A3N4LJ12"/>
<dbReference type="STRING" id="1051890.A0A3N4LJ12"/>
<sequence>MMPALASCSRRILRLCRNPAVQGTPWRSIEQAPAVLLARPFASSVSQRDIKKPSSTPTSAAGLRPTNFPSEGGNDPREVFSELDVLSGLPIPASAVDSVFDDGFLLNNGQEIHGDGVFLLNNDVFRWKALIQGSGDEVTRELEGATAKARRTGVLELNDEVWGVLDVVYPKPDLLIIGTGHRTLLLHPNSRKRIQGMGINLDVMDTQHAAAQYNLLATERPGTQVAAALMMAGFGL</sequence>
<dbReference type="Pfam" id="PF04430">
    <property type="entry name" value="DUF498"/>
    <property type="match status" value="1"/>
</dbReference>
<gene>
    <name evidence="2" type="ORF">L211DRAFT_826411</name>
</gene>
<feature type="compositionally biased region" description="Polar residues" evidence="1">
    <location>
        <begin position="47"/>
        <end position="59"/>
    </location>
</feature>
<dbReference type="GO" id="GO:0032981">
    <property type="term" value="P:mitochondrial respiratory chain complex I assembly"/>
    <property type="evidence" value="ECO:0007669"/>
    <property type="project" value="TreeGrafter"/>
</dbReference>
<dbReference type="PANTHER" id="PTHR21192:SF2">
    <property type="entry name" value="NADH DEHYDROGENASE [UBIQUINONE] 1 ALPHA SUBCOMPLEX ASSEMBLY FACTOR 3"/>
    <property type="match status" value="1"/>
</dbReference>
<evidence type="ECO:0000256" key="1">
    <source>
        <dbReference type="SAM" id="MobiDB-lite"/>
    </source>
</evidence>
<proteinExistence type="predicted"/>
<dbReference type="PANTHER" id="PTHR21192">
    <property type="entry name" value="NUCLEAR PROTEIN E3-3"/>
    <property type="match status" value="1"/>
</dbReference>
<dbReference type="EMBL" id="ML121549">
    <property type="protein sequence ID" value="RPB22880.1"/>
    <property type="molecule type" value="Genomic_DNA"/>
</dbReference>
<dbReference type="InterPro" id="IPR007523">
    <property type="entry name" value="NDUFAF3/AAMDC"/>
</dbReference>
<evidence type="ECO:0008006" key="4">
    <source>
        <dbReference type="Google" id="ProtNLM"/>
    </source>
</evidence>
<accession>A0A3N4LJ12</accession>
<evidence type="ECO:0000313" key="3">
    <source>
        <dbReference type="Proteomes" id="UP000267821"/>
    </source>
</evidence>
<protein>
    <recommendedName>
        <fullName evidence="4">NADH dehydrogenase [ubiquinone] 1 alpha subcomplex assembly factor 3</fullName>
    </recommendedName>
</protein>
<organism evidence="2 3">
    <name type="scientific">Terfezia boudieri ATCC MYA-4762</name>
    <dbReference type="NCBI Taxonomy" id="1051890"/>
    <lineage>
        <taxon>Eukaryota</taxon>
        <taxon>Fungi</taxon>
        <taxon>Dikarya</taxon>
        <taxon>Ascomycota</taxon>
        <taxon>Pezizomycotina</taxon>
        <taxon>Pezizomycetes</taxon>
        <taxon>Pezizales</taxon>
        <taxon>Pezizaceae</taxon>
        <taxon>Terfezia</taxon>
    </lineage>
</organism>
<dbReference type="InParanoid" id="A0A3N4LJ12"/>